<dbReference type="InterPro" id="IPR045357">
    <property type="entry name" value="Aminopeptidase_N-like_N"/>
</dbReference>
<dbReference type="Proteomes" id="UP001589894">
    <property type="component" value="Unassembled WGS sequence"/>
</dbReference>
<evidence type="ECO:0000256" key="7">
    <source>
        <dbReference type="ARBA" id="ARBA00022723"/>
    </source>
</evidence>
<keyword evidence="6" id="KW-0645">Protease</keyword>
<reference evidence="16 17" key="1">
    <citation type="submission" date="2024-09" db="EMBL/GenBank/DDBJ databases">
        <authorList>
            <person name="Sun Q."/>
            <person name="Mori K."/>
        </authorList>
    </citation>
    <scope>NUCLEOTIDE SEQUENCE [LARGE SCALE GENOMIC DNA]</scope>
    <source>
        <strain evidence="16 17">TBRC 2205</strain>
    </source>
</reference>
<keyword evidence="8 16" id="KW-0378">Hydrolase</keyword>
<dbReference type="InterPro" id="IPR014782">
    <property type="entry name" value="Peptidase_M1_dom"/>
</dbReference>
<keyword evidence="17" id="KW-1185">Reference proteome</keyword>
<dbReference type="EMBL" id="JBHLUE010000017">
    <property type="protein sequence ID" value="MFC0566691.1"/>
    <property type="molecule type" value="Genomic_DNA"/>
</dbReference>
<feature type="domain" description="Peptidase M1 membrane alanine aminopeptidase" evidence="14">
    <location>
        <begin position="336"/>
        <end position="479"/>
    </location>
</feature>
<dbReference type="InterPro" id="IPR001930">
    <property type="entry name" value="Peptidase_M1"/>
</dbReference>
<dbReference type="SUPFAM" id="SSF63737">
    <property type="entry name" value="Leukotriene A4 hydrolase N-terminal domain"/>
    <property type="match status" value="1"/>
</dbReference>
<evidence type="ECO:0000256" key="10">
    <source>
        <dbReference type="ARBA" id="ARBA00023049"/>
    </source>
</evidence>
<evidence type="ECO:0000313" key="16">
    <source>
        <dbReference type="EMBL" id="MFC0566691.1"/>
    </source>
</evidence>
<evidence type="ECO:0000259" key="14">
    <source>
        <dbReference type="Pfam" id="PF01433"/>
    </source>
</evidence>
<comment type="similarity">
    <text evidence="3">Belongs to the peptidase M1 family.</text>
</comment>
<dbReference type="InterPro" id="IPR027268">
    <property type="entry name" value="Peptidase_M4/M1_CTD_sf"/>
</dbReference>
<dbReference type="Pfam" id="PF17900">
    <property type="entry name" value="Peptidase_M1_N"/>
    <property type="match status" value="1"/>
</dbReference>
<evidence type="ECO:0000259" key="15">
    <source>
        <dbReference type="Pfam" id="PF17900"/>
    </source>
</evidence>
<dbReference type="PANTHER" id="PTHR11533:SF297">
    <property type="entry name" value="AMINOPEPTIDASE N"/>
    <property type="match status" value="1"/>
</dbReference>
<protein>
    <recommendedName>
        <fullName evidence="5">Aminopeptidase N</fullName>
        <ecNumber evidence="4">3.4.11.2</ecNumber>
    </recommendedName>
    <alternativeName>
        <fullName evidence="11">Alanine aminopeptidase</fullName>
    </alternativeName>
    <alternativeName>
        <fullName evidence="12">Lysyl aminopeptidase</fullName>
    </alternativeName>
</protein>
<evidence type="ECO:0000256" key="8">
    <source>
        <dbReference type="ARBA" id="ARBA00022801"/>
    </source>
</evidence>
<sequence>MSAAALAGAGTPAQAGAPDRAAAPDRAGGGVTAGAHHRPGGPTRLQTPRPGGPGLGDSYYPDYGNSGYDVEHYDIRLSYDPATDRLSGTTTILARATQDLSRFNLDFLLDVSSVRVNGWTATHTRAGDHELVITPARAVGKDQRMTVVVTYSGIPSTVKYHGYTAWTRTADGAEAVNEPEIAWWWYPSNDHPRDKATFDVSVAVPNGVEVISNGVQPRPPVAGPAGLTRWSWRSVKPQAPYLTYLVIGQYDIVTDTSPDGQPVINAYSARLGDLEGAARASVERTSEIVDWESTLFGPYPFEARGGVAGAPDGVRFALEAQTRPVYGAGFWRRGANTYVIAHENAHQWFGDSVSVADWRNIWLNEGFASYAEWLWSDEQGEGTAQQVFDYTYANYPADDPFWQVLPGDPGADDLFDDAVYDRGAMTLHQLRLAVGDDAFFRILRRWTASRQYGNGTIEQFEALAERISGRDLTALFTTWLFTRGRPDLTGAAARTLAAPAQPKSWSKLRAARELLTR</sequence>
<evidence type="ECO:0000313" key="17">
    <source>
        <dbReference type="Proteomes" id="UP001589894"/>
    </source>
</evidence>
<evidence type="ECO:0000256" key="12">
    <source>
        <dbReference type="ARBA" id="ARBA00031533"/>
    </source>
</evidence>
<evidence type="ECO:0000256" key="4">
    <source>
        <dbReference type="ARBA" id="ARBA00012564"/>
    </source>
</evidence>
<feature type="compositionally biased region" description="Low complexity" evidence="13">
    <location>
        <begin position="1"/>
        <end position="26"/>
    </location>
</feature>
<feature type="region of interest" description="Disordered" evidence="13">
    <location>
        <begin position="1"/>
        <end position="59"/>
    </location>
</feature>
<dbReference type="Gene3D" id="2.60.40.1730">
    <property type="entry name" value="tricorn interacting facor f3 domain"/>
    <property type="match status" value="1"/>
</dbReference>
<dbReference type="Pfam" id="PF01433">
    <property type="entry name" value="Peptidase_M1"/>
    <property type="match status" value="1"/>
</dbReference>
<dbReference type="RefSeq" id="WP_377341860.1">
    <property type="nucleotide sequence ID" value="NZ_JBHLUE010000017.1"/>
</dbReference>
<keyword evidence="10" id="KW-0482">Metalloprotease</keyword>
<dbReference type="CDD" id="cd09603">
    <property type="entry name" value="M1_APN_like"/>
    <property type="match status" value="1"/>
</dbReference>
<evidence type="ECO:0000256" key="13">
    <source>
        <dbReference type="SAM" id="MobiDB-lite"/>
    </source>
</evidence>
<comment type="cofactor">
    <cofactor evidence="2">
        <name>Zn(2+)</name>
        <dbReference type="ChEBI" id="CHEBI:29105"/>
    </cofactor>
</comment>
<dbReference type="InterPro" id="IPR050344">
    <property type="entry name" value="Peptidase_M1_aminopeptidases"/>
</dbReference>
<comment type="catalytic activity">
    <reaction evidence="1">
        <text>Release of an N-terminal amino acid, Xaa-|-Yaa- from a peptide, amide or arylamide. Xaa is preferably Ala, but may be most amino acids including Pro (slow action). When a terminal hydrophobic residue is followed by a prolyl residue, the two may be released as an intact Xaa-Pro dipeptide.</text>
        <dbReference type="EC" id="3.4.11.2"/>
    </reaction>
</comment>
<dbReference type="SUPFAM" id="SSF55486">
    <property type="entry name" value="Metalloproteases ('zincins'), catalytic domain"/>
    <property type="match status" value="1"/>
</dbReference>
<evidence type="ECO:0000256" key="11">
    <source>
        <dbReference type="ARBA" id="ARBA00029811"/>
    </source>
</evidence>
<evidence type="ECO:0000256" key="9">
    <source>
        <dbReference type="ARBA" id="ARBA00022833"/>
    </source>
</evidence>
<dbReference type="PANTHER" id="PTHR11533">
    <property type="entry name" value="PROTEASE M1 ZINC METALLOPROTEASE"/>
    <property type="match status" value="1"/>
</dbReference>
<feature type="domain" description="Aminopeptidase N-like N-terminal" evidence="15">
    <location>
        <begin position="71"/>
        <end position="215"/>
    </location>
</feature>
<keyword evidence="16" id="KW-0031">Aminopeptidase</keyword>
<keyword evidence="9" id="KW-0862">Zinc</keyword>
<evidence type="ECO:0000256" key="2">
    <source>
        <dbReference type="ARBA" id="ARBA00001947"/>
    </source>
</evidence>
<evidence type="ECO:0000256" key="3">
    <source>
        <dbReference type="ARBA" id="ARBA00010136"/>
    </source>
</evidence>
<dbReference type="PRINTS" id="PR00756">
    <property type="entry name" value="ALADIPTASE"/>
</dbReference>
<accession>A0ABV6P184</accession>
<evidence type="ECO:0000256" key="6">
    <source>
        <dbReference type="ARBA" id="ARBA00022670"/>
    </source>
</evidence>
<gene>
    <name evidence="16" type="ORF">ACFFHU_21435</name>
</gene>
<dbReference type="Gene3D" id="1.10.390.10">
    <property type="entry name" value="Neutral Protease Domain 2"/>
    <property type="match status" value="1"/>
</dbReference>
<dbReference type="GO" id="GO:0004177">
    <property type="term" value="F:aminopeptidase activity"/>
    <property type="evidence" value="ECO:0007669"/>
    <property type="project" value="UniProtKB-KW"/>
</dbReference>
<organism evidence="16 17">
    <name type="scientific">Plantactinospora siamensis</name>
    <dbReference type="NCBI Taxonomy" id="555372"/>
    <lineage>
        <taxon>Bacteria</taxon>
        <taxon>Bacillati</taxon>
        <taxon>Actinomycetota</taxon>
        <taxon>Actinomycetes</taxon>
        <taxon>Micromonosporales</taxon>
        <taxon>Micromonosporaceae</taxon>
        <taxon>Plantactinospora</taxon>
    </lineage>
</organism>
<dbReference type="EC" id="3.4.11.2" evidence="4"/>
<proteinExistence type="inferred from homology"/>
<evidence type="ECO:0000256" key="1">
    <source>
        <dbReference type="ARBA" id="ARBA00000098"/>
    </source>
</evidence>
<evidence type="ECO:0000256" key="5">
    <source>
        <dbReference type="ARBA" id="ARBA00015611"/>
    </source>
</evidence>
<dbReference type="InterPro" id="IPR042097">
    <property type="entry name" value="Aminopeptidase_N-like_N_sf"/>
</dbReference>
<keyword evidence="7" id="KW-0479">Metal-binding</keyword>
<name>A0ABV6P184_9ACTN</name>
<comment type="caution">
    <text evidence="16">The sequence shown here is derived from an EMBL/GenBank/DDBJ whole genome shotgun (WGS) entry which is preliminary data.</text>
</comment>